<feature type="compositionally biased region" description="Basic and acidic residues" evidence="1">
    <location>
        <begin position="88"/>
        <end position="102"/>
    </location>
</feature>
<proteinExistence type="predicted"/>
<evidence type="ECO:0000313" key="2">
    <source>
        <dbReference type="EMBL" id="KKL10672.1"/>
    </source>
</evidence>
<accession>A0A0F9BA38</accession>
<organism evidence="2">
    <name type="scientific">marine sediment metagenome</name>
    <dbReference type="NCBI Taxonomy" id="412755"/>
    <lineage>
        <taxon>unclassified sequences</taxon>
        <taxon>metagenomes</taxon>
        <taxon>ecological metagenomes</taxon>
    </lineage>
</organism>
<feature type="non-terminal residue" evidence="2">
    <location>
        <position position="102"/>
    </location>
</feature>
<protein>
    <submittedName>
        <fullName evidence="2">Uncharacterized protein</fullName>
    </submittedName>
</protein>
<feature type="region of interest" description="Disordered" evidence="1">
    <location>
        <begin position="61"/>
        <end position="102"/>
    </location>
</feature>
<sequence>MNDKESLQNIIDMPSNGEIERSELSFPSEFPAGELPDEETAHLELEYPTIRKGEIGQPLSALTTEFGPKGKPNVKLDQHSQWNNSYTDENKFEGTDKLGTED</sequence>
<evidence type="ECO:0000256" key="1">
    <source>
        <dbReference type="SAM" id="MobiDB-lite"/>
    </source>
</evidence>
<name>A0A0F9BA38_9ZZZZ</name>
<dbReference type="AlphaFoldDB" id="A0A0F9BA38"/>
<dbReference type="EMBL" id="LAZR01041967">
    <property type="protein sequence ID" value="KKL10672.1"/>
    <property type="molecule type" value="Genomic_DNA"/>
</dbReference>
<comment type="caution">
    <text evidence="2">The sequence shown here is derived from an EMBL/GenBank/DDBJ whole genome shotgun (WGS) entry which is preliminary data.</text>
</comment>
<gene>
    <name evidence="2" type="ORF">LCGC14_2553470</name>
</gene>
<reference evidence="2" key="1">
    <citation type="journal article" date="2015" name="Nature">
        <title>Complex archaea that bridge the gap between prokaryotes and eukaryotes.</title>
        <authorList>
            <person name="Spang A."/>
            <person name="Saw J.H."/>
            <person name="Jorgensen S.L."/>
            <person name="Zaremba-Niedzwiedzka K."/>
            <person name="Martijn J."/>
            <person name="Lind A.E."/>
            <person name="van Eijk R."/>
            <person name="Schleper C."/>
            <person name="Guy L."/>
            <person name="Ettema T.J."/>
        </authorList>
    </citation>
    <scope>NUCLEOTIDE SEQUENCE</scope>
</reference>